<dbReference type="EMBL" id="ADAS02002455">
    <property type="protein sequence ID" value="OAV85835.1"/>
    <property type="molecule type" value="Genomic_DNA"/>
</dbReference>
<evidence type="ECO:0000313" key="2">
    <source>
        <dbReference type="EMBL" id="OAV85835.1"/>
    </source>
</evidence>
<dbReference type="EnsemblFungi" id="PTTG_30239-t43_1">
    <property type="protein sequence ID" value="PTTG_30239-t43_1-p1"/>
    <property type="gene ID" value="PTTG_30239"/>
</dbReference>
<feature type="region of interest" description="Disordered" evidence="1">
    <location>
        <begin position="427"/>
        <end position="460"/>
    </location>
</feature>
<feature type="non-terminal residue" evidence="2">
    <location>
        <position position="551"/>
    </location>
</feature>
<feature type="region of interest" description="Disordered" evidence="1">
    <location>
        <begin position="151"/>
        <end position="170"/>
    </location>
</feature>
<reference evidence="2" key="1">
    <citation type="submission" date="2009-11" db="EMBL/GenBank/DDBJ databases">
        <authorList>
            <consortium name="The Broad Institute Genome Sequencing Platform"/>
            <person name="Ward D."/>
            <person name="Feldgarden M."/>
            <person name="Earl A."/>
            <person name="Young S.K."/>
            <person name="Zeng Q."/>
            <person name="Koehrsen M."/>
            <person name="Alvarado L."/>
            <person name="Berlin A."/>
            <person name="Bochicchio J."/>
            <person name="Borenstein D."/>
            <person name="Chapman S.B."/>
            <person name="Chen Z."/>
            <person name="Engels R."/>
            <person name="Freedman E."/>
            <person name="Gellesch M."/>
            <person name="Goldberg J."/>
            <person name="Griggs A."/>
            <person name="Gujja S."/>
            <person name="Heilman E."/>
            <person name="Heiman D."/>
            <person name="Hepburn T."/>
            <person name="Howarth C."/>
            <person name="Jen D."/>
            <person name="Larson L."/>
            <person name="Lewis B."/>
            <person name="Mehta T."/>
            <person name="Park D."/>
            <person name="Pearson M."/>
            <person name="Roberts A."/>
            <person name="Saif S."/>
            <person name="Shea T."/>
            <person name="Shenoy N."/>
            <person name="Sisk P."/>
            <person name="Stolte C."/>
            <person name="Sykes S."/>
            <person name="Thomson T."/>
            <person name="Walk T."/>
            <person name="White J."/>
            <person name="Yandava C."/>
            <person name="Izard J."/>
            <person name="Baranova O.V."/>
            <person name="Blanton J.M."/>
            <person name="Tanner A.C."/>
            <person name="Dewhirst F.E."/>
            <person name="Haas B."/>
            <person name="Nusbaum C."/>
            <person name="Birren B."/>
        </authorList>
    </citation>
    <scope>NUCLEOTIDE SEQUENCE [LARGE SCALE GENOMIC DNA]</scope>
    <source>
        <strain evidence="2">1-1 BBBD Race 1</strain>
    </source>
</reference>
<sequence>MSTRNSNVDPLFPITDPEEILRVARRRARLATLAAANSAALARSVLSPPIPEDQSDQPPSSVASQSPPIMQNPSSSAPTDNPGPVAVEELDFQGDMSLSDCLKAMLTIQKNTALQLQATQKQAEDQRRLDAERFAEQRKADRERIRALEKAATGSVKQESTPSPADGRVDLQKFRTSDGPRFNGLLQDAEIFLTWIQGVTIFFLTKKVTHADDKILILGSLIADPNLIAFYRVESPKYAGKSWEDFRDRLFEFSLPADWRAVLRRSIVRLEMSSSESFIEYSGRARTLQSLVNFEKDTVNDLELAEFVVLGLPHSLQSKVRDFQLLLQEPFKYGTFESRINGFYADLPKNRPSSHRSVATGANATPLGSNRLEPDLYLWKMNAYLDSVGRCHFCKKHCGSPAGACPGPPDRSRVYIPPAFQVPPKPENYVAPRAWSSPNQKPTNLSAGRPTGKPAGVASLTEAPPFEHSQVSLVSAIDGQLEANSLAYGDHPLDEIEKEDQLAPKLDNESSLLLEEPTDTSDLIDVHAIDNKVESILDKWFPVDNHGTTEY</sequence>
<dbReference type="VEuPathDB" id="FungiDB:PTTG_30239"/>
<name>A0A180FZI6_PUCT1</name>
<dbReference type="Proteomes" id="UP000005240">
    <property type="component" value="Unassembled WGS sequence"/>
</dbReference>
<feature type="compositionally biased region" description="Low complexity" evidence="1">
    <location>
        <begin position="56"/>
        <end position="68"/>
    </location>
</feature>
<reference evidence="3 4" key="3">
    <citation type="journal article" date="2017" name="G3 (Bethesda)">
        <title>Comparative analysis highlights variable genome content of wheat rusts and divergence of the mating loci.</title>
        <authorList>
            <person name="Cuomo C.A."/>
            <person name="Bakkeren G."/>
            <person name="Khalil H.B."/>
            <person name="Panwar V."/>
            <person name="Joly D."/>
            <person name="Linning R."/>
            <person name="Sakthikumar S."/>
            <person name="Song X."/>
            <person name="Adiconis X."/>
            <person name="Fan L."/>
            <person name="Goldberg J.M."/>
            <person name="Levin J.Z."/>
            <person name="Young S."/>
            <person name="Zeng Q."/>
            <person name="Anikster Y."/>
            <person name="Bruce M."/>
            <person name="Wang M."/>
            <person name="Yin C."/>
            <person name="McCallum B."/>
            <person name="Szabo L.J."/>
            <person name="Hulbert S."/>
            <person name="Chen X."/>
            <person name="Fellers J.P."/>
        </authorList>
    </citation>
    <scope>NUCLEOTIDE SEQUENCE</scope>
    <source>
        <strain evidence="4">Isolate 1-1 / race 1 (BBBD)</strain>
        <strain evidence="3">isolate 1-1 / race 1 (BBBD)</strain>
    </source>
</reference>
<keyword evidence="4" id="KW-1185">Reference proteome</keyword>
<feature type="compositionally biased region" description="Polar residues" evidence="1">
    <location>
        <begin position="69"/>
        <end position="79"/>
    </location>
</feature>
<accession>A0A180FZI6</accession>
<feature type="region of interest" description="Disordered" evidence="1">
    <location>
        <begin position="47"/>
        <end position="86"/>
    </location>
</feature>
<protein>
    <recommendedName>
        <fullName evidence="5">Retrotransposon gag domain-containing protein</fullName>
    </recommendedName>
</protein>
<proteinExistence type="predicted"/>
<reference evidence="3" key="4">
    <citation type="submission" date="2025-05" db="UniProtKB">
        <authorList>
            <consortium name="EnsemblFungi"/>
        </authorList>
    </citation>
    <scope>IDENTIFICATION</scope>
    <source>
        <strain evidence="3">isolate 1-1 / race 1 (BBBD)</strain>
    </source>
</reference>
<organism evidence="2">
    <name type="scientific">Puccinia triticina (isolate 1-1 / race 1 (BBBD))</name>
    <name type="common">Brown leaf rust fungus</name>
    <dbReference type="NCBI Taxonomy" id="630390"/>
    <lineage>
        <taxon>Eukaryota</taxon>
        <taxon>Fungi</taxon>
        <taxon>Dikarya</taxon>
        <taxon>Basidiomycota</taxon>
        <taxon>Pucciniomycotina</taxon>
        <taxon>Pucciniomycetes</taxon>
        <taxon>Pucciniales</taxon>
        <taxon>Pucciniaceae</taxon>
        <taxon>Puccinia</taxon>
    </lineage>
</organism>
<evidence type="ECO:0000256" key="1">
    <source>
        <dbReference type="SAM" id="MobiDB-lite"/>
    </source>
</evidence>
<dbReference type="AlphaFoldDB" id="A0A180FZI6"/>
<evidence type="ECO:0000313" key="4">
    <source>
        <dbReference type="Proteomes" id="UP000005240"/>
    </source>
</evidence>
<feature type="compositionally biased region" description="Polar residues" evidence="1">
    <location>
        <begin position="436"/>
        <end position="446"/>
    </location>
</feature>
<gene>
    <name evidence="2" type="ORF">PTTG_30239</name>
</gene>
<evidence type="ECO:0000313" key="3">
    <source>
        <dbReference type="EnsemblFungi" id="PTTG_30239-t43_1-p1"/>
    </source>
</evidence>
<reference evidence="2" key="2">
    <citation type="submission" date="2016-05" db="EMBL/GenBank/DDBJ databases">
        <title>Comparative analysis highlights variable genome content of wheat rusts and divergence of the mating loci.</title>
        <authorList>
            <person name="Cuomo C.A."/>
            <person name="Bakkeren G."/>
            <person name="Szabo L."/>
            <person name="Khalil H."/>
            <person name="Joly D."/>
            <person name="Goldberg J."/>
            <person name="Young S."/>
            <person name="Zeng Q."/>
            <person name="Fellers J."/>
        </authorList>
    </citation>
    <scope>NUCLEOTIDE SEQUENCE [LARGE SCALE GENOMIC DNA]</scope>
    <source>
        <strain evidence="2">1-1 BBBD Race 1</strain>
    </source>
</reference>
<evidence type="ECO:0008006" key="5">
    <source>
        <dbReference type="Google" id="ProtNLM"/>
    </source>
</evidence>